<name>A0A2K2CEL4_BRADI</name>
<reference evidence="2 3" key="1">
    <citation type="journal article" date="2010" name="Nature">
        <title>Genome sequencing and analysis of the model grass Brachypodium distachyon.</title>
        <authorList>
            <consortium name="International Brachypodium Initiative"/>
        </authorList>
    </citation>
    <scope>NUCLEOTIDE SEQUENCE [LARGE SCALE GENOMIC DNA]</scope>
    <source>
        <strain evidence="2 3">Bd21</strain>
    </source>
</reference>
<dbReference type="Gramene" id="PNT60471">
    <property type="protein sequence ID" value="PNT60471"/>
    <property type="gene ID" value="BRADI_5g00252v3"/>
</dbReference>
<dbReference type="InParanoid" id="A0A2K2CEL4"/>
<dbReference type="Proteomes" id="UP000008810">
    <property type="component" value="Chromosome 5"/>
</dbReference>
<evidence type="ECO:0000313" key="4">
    <source>
        <dbReference type="Proteomes" id="UP000008810"/>
    </source>
</evidence>
<protein>
    <submittedName>
        <fullName evidence="2 3">Uncharacterized protein</fullName>
    </submittedName>
</protein>
<feature type="compositionally biased region" description="Low complexity" evidence="1">
    <location>
        <begin position="1"/>
        <end position="17"/>
    </location>
</feature>
<keyword evidence="4" id="KW-1185">Reference proteome</keyword>
<dbReference type="EMBL" id="CM000884">
    <property type="protein sequence ID" value="PNT60471.1"/>
    <property type="molecule type" value="Genomic_DNA"/>
</dbReference>
<dbReference type="AlphaFoldDB" id="A0A2K2CEL4"/>
<feature type="region of interest" description="Disordered" evidence="1">
    <location>
        <begin position="1"/>
        <end position="26"/>
    </location>
</feature>
<proteinExistence type="predicted"/>
<gene>
    <name evidence="2" type="ORF">BRADI_5g00252v3</name>
</gene>
<reference evidence="2" key="2">
    <citation type="submission" date="2017-06" db="EMBL/GenBank/DDBJ databases">
        <title>WGS assembly of Brachypodium distachyon.</title>
        <authorList>
            <consortium name="The International Brachypodium Initiative"/>
            <person name="Lucas S."/>
            <person name="Harmon-Smith M."/>
            <person name="Lail K."/>
            <person name="Tice H."/>
            <person name="Grimwood J."/>
            <person name="Bruce D."/>
            <person name="Barry K."/>
            <person name="Shu S."/>
            <person name="Lindquist E."/>
            <person name="Wang M."/>
            <person name="Pitluck S."/>
            <person name="Vogel J.P."/>
            <person name="Garvin D.F."/>
            <person name="Mockler T.C."/>
            <person name="Schmutz J."/>
            <person name="Rokhsar D."/>
            <person name="Bevan M.W."/>
        </authorList>
    </citation>
    <scope>NUCLEOTIDE SEQUENCE</scope>
    <source>
        <strain evidence="2">Bd21</strain>
    </source>
</reference>
<evidence type="ECO:0000313" key="2">
    <source>
        <dbReference type="EMBL" id="PNT60471.1"/>
    </source>
</evidence>
<organism evidence="2">
    <name type="scientific">Brachypodium distachyon</name>
    <name type="common">Purple false brome</name>
    <name type="synonym">Trachynia distachya</name>
    <dbReference type="NCBI Taxonomy" id="15368"/>
    <lineage>
        <taxon>Eukaryota</taxon>
        <taxon>Viridiplantae</taxon>
        <taxon>Streptophyta</taxon>
        <taxon>Embryophyta</taxon>
        <taxon>Tracheophyta</taxon>
        <taxon>Spermatophyta</taxon>
        <taxon>Magnoliopsida</taxon>
        <taxon>Liliopsida</taxon>
        <taxon>Poales</taxon>
        <taxon>Poaceae</taxon>
        <taxon>BOP clade</taxon>
        <taxon>Pooideae</taxon>
        <taxon>Stipodae</taxon>
        <taxon>Brachypodieae</taxon>
        <taxon>Brachypodium</taxon>
    </lineage>
</organism>
<evidence type="ECO:0000256" key="1">
    <source>
        <dbReference type="SAM" id="MobiDB-lite"/>
    </source>
</evidence>
<reference evidence="3" key="3">
    <citation type="submission" date="2018-08" db="UniProtKB">
        <authorList>
            <consortium name="EnsemblPlants"/>
        </authorList>
    </citation>
    <scope>IDENTIFICATION</scope>
    <source>
        <strain evidence="3">cv. Bd21</strain>
    </source>
</reference>
<evidence type="ECO:0000313" key="3">
    <source>
        <dbReference type="EnsemblPlants" id="PNT60471"/>
    </source>
</evidence>
<accession>A0A2K2CEL4</accession>
<sequence length="210" mass="23832">MRPECRPSASTRRSPSSDYKRRPLPRHTVSLAIRPHSPVESFVSKALYIPCHGRLPPPSVAFIVEGCAIHGSRWPRFPRRHAGTTAGAPPLPPFRDAPKARTDSLNFNVTSRISSMTSSSPPTSRPLPRRVPQLRRTPILSEKLSAAAVLTSYLPELVYVQRVDHFSRFFLSYIDHINLYTSRHFVYPVRIIFNHGCLLEFAIHSMFHLD</sequence>
<dbReference type="EnsemblPlants" id="PNT60471">
    <property type="protein sequence ID" value="PNT60471"/>
    <property type="gene ID" value="BRADI_5g00252v3"/>
</dbReference>